<name>A0A7D9EMI5_PARCT</name>
<accession>A0A7D9EMI5</accession>
<gene>
    <name evidence="1" type="ORF">PACLA_8A008460</name>
</gene>
<evidence type="ECO:0000313" key="2">
    <source>
        <dbReference type="Proteomes" id="UP001152795"/>
    </source>
</evidence>
<keyword evidence="2" id="KW-1185">Reference proteome</keyword>
<feature type="non-terminal residue" evidence="1">
    <location>
        <position position="1"/>
    </location>
</feature>
<dbReference type="EMBL" id="CACRXK020007537">
    <property type="protein sequence ID" value="CAB4012510.1"/>
    <property type="molecule type" value="Genomic_DNA"/>
</dbReference>
<comment type="caution">
    <text evidence="1">The sequence shown here is derived from an EMBL/GenBank/DDBJ whole genome shotgun (WGS) entry which is preliminary data.</text>
</comment>
<organism evidence="1 2">
    <name type="scientific">Paramuricea clavata</name>
    <name type="common">Red gorgonian</name>
    <name type="synonym">Violescent sea-whip</name>
    <dbReference type="NCBI Taxonomy" id="317549"/>
    <lineage>
        <taxon>Eukaryota</taxon>
        <taxon>Metazoa</taxon>
        <taxon>Cnidaria</taxon>
        <taxon>Anthozoa</taxon>
        <taxon>Octocorallia</taxon>
        <taxon>Malacalcyonacea</taxon>
        <taxon>Plexauridae</taxon>
        <taxon>Paramuricea</taxon>
    </lineage>
</organism>
<evidence type="ECO:0000313" key="1">
    <source>
        <dbReference type="EMBL" id="CAB4012510.1"/>
    </source>
</evidence>
<sequence length="82" mass="9201">EKDAAMDAPLLVMEDIVHKTSLVDITLQSQTSEMDTDFVSDNRESTESSDAEGELDTWITNYAGKLQHMMNSLDRTGHLNKK</sequence>
<dbReference type="AlphaFoldDB" id="A0A7D9EMI5"/>
<proteinExistence type="predicted"/>
<reference evidence="1" key="1">
    <citation type="submission" date="2020-04" db="EMBL/GenBank/DDBJ databases">
        <authorList>
            <person name="Alioto T."/>
            <person name="Alioto T."/>
            <person name="Gomez Garrido J."/>
        </authorList>
    </citation>
    <scope>NUCLEOTIDE SEQUENCE</scope>
    <source>
        <strain evidence="1">A484AB</strain>
    </source>
</reference>
<dbReference type="Proteomes" id="UP001152795">
    <property type="component" value="Unassembled WGS sequence"/>
</dbReference>
<protein>
    <submittedName>
        <fullName evidence="1">Uncharacterized protein</fullName>
    </submittedName>
</protein>